<gene>
    <name evidence="1" type="ORF">C3K47_05955</name>
</gene>
<dbReference type="AlphaFoldDB" id="A0A2S5A4T6"/>
<dbReference type="EMBL" id="PQVF01000004">
    <property type="protein sequence ID" value="POY37307.1"/>
    <property type="molecule type" value="Genomic_DNA"/>
</dbReference>
<reference evidence="1 2" key="1">
    <citation type="submission" date="2018-01" db="EMBL/GenBank/DDBJ databases">
        <authorList>
            <person name="Gaut B.S."/>
            <person name="Morton B.R."/>
            <person name="Clegg M.T."/>
            <person name="Duvall M.R."/>
        </authorList>
    </citation>
    <scope>NUCLEOTIDE SEQUENCE [LARGE SCALE GENOMIC DNA]</scope>
    <source>
        <strain evidence="1 2">HR-AV</strain>
    </source>
</reference>
<sequence>MDTTKTAMAFFAGLAVGATLGALLSPEKGSDLRADIKDKLGKTIKDTADQVKRSVKKGIDEFSSGFTSTEEEFRS</sequence>
<evidence type="ECO:0000313" key="2">
    <source>
        <dbReference type="Proteomes" id="UP000236893"/>
    </source>
</evidence>
<comment type="caution">
    <text evidence="1">The sequence shown here is derived from an EMBL/GenBank/DDBJ whole genome shotgun (WGS) entry which is preliminary data.</text>
</comment>
<keyword evidence="2" id="KW-1185">Reference proteome</keyword>
<protein>
    <submittedName>
        <fullName evidence="1">YtxH domain-containing protein</fullName>
    </submittedName>
</protein>
<accession>A0A2S5A4T6</accession>
<dbReference type="InterPro" id="IPR024623">
    <property type="entry name" value="YtxH"/>
</dbReference>
<organism evidence="1 2">
    <name type="scientific">Solitalea longa</name>
    <dbReference type="NCBI Taxonomy" id="2079460"/>
    <lineage>
        <taxon>Bacteria</taxon>
        <taxon>Pseudomonadati</taxon>
        <taxon>Bacteroidota</taxon>
        <taxon>Sphingobacteriia</taxon>
        <taxon>Sphingobacteriales</taxon>
        <taxon>Sphingobacteriaceae</taxon>
        <taxon>Solitalea</taxon>
    </lineage>
</organism>
<name>A0A2S5A4T6_9SPHI</name>
<dbReference type="Pfam" id="PF12732">
    <property type="entry name" value="YtxH"/>
    <property type="match status" value="1"/>
</dbReference>
<dbReference type="RefSeq" id="WP_103788214.1">
    <property type="nucleotide sequence ID" value="NZ_PQVF01000004.1"/>
</dbReference>
<evidence type="ECO:0000313" key="1">
    <source>
        <dbReference type="EMBL" id="POY37307.1"/>
    </source>
</evidence>
<dbReference type="Proteomes" id="UP000236893">
    <property type="component" value="Unassembled WGS sequence"/>
</dbReference>
<proteinExistence type="predicted"/>